<dbReference type="GO" id="GO:0016791">
    <property type="term" value="F:phosphatase activity"/>
    <property type="evidence" value="ECO:0007669"/>
    <property type="project" value="TreeGrafter"/>
</dbReference>
<name>A0A318KVQ6_9FIRM</name>
<organism evidence="1 2">
    <name type="scientific">Dielma fastidiosa</name>
    <dbReference type="NCBI Taxonomy" id="1034346"/>
    <lineage>
        <taxon>Bacteria</taxon>
        <taxon>Bacillati</taxon>
        <taxon>Bacillota</taxon>
        <taxon>Erysipelotrichia</taxon>
        <taxon>Erysipelotrichales</taxon>
        <taxon>Erysipelotrichaceae</taxon>
        <taxon>Dielma</taxon>
    </lineage>
</organism>
<reference evidence="1 2" key="1">
    <citation type="submission" date="2018-05" db="EMBL/GenBank/DDBJ databases">
        <title>Genomic Encyclopedia of Type Strains, Phase IV (KMG-IV): sequencing the most valuable type-strain genomes for metagenomic binning, comparative biology and taxonomic classification.</title>
        <authorList>
            <person name="Goeker M."/>
        </authorList>
    </citation>
    <scope>NUCLEOTIDE SEQUENCE [LARGE SCALE GENOMIC DNA]</scope>
    <source>
        <strain evidence="1 2">JC118</strain>
    </source>
</reference>
<dbReference type="InterPro" id="IPR006379">
    <property type="entry name" value="HAD-SF_hydro_IIB"/>
</dbReference>
<dbReference type="Gene3D" id="3.30.1240.10">
    <property type="match status" value="1"/>
</dbReference>
<dbReference type="Gene3D" id="3.40.50.1000">
    <property type="entry name" value="HAD superfamily/HAD-like"/>
    <property type="match status" value="1"/>
</dbReference>
<dbReference type="Pfam" id="PF08282">
    <property type="entry name" value="Hydrolase_3"/>
    <property type="match status" value="1"/>
</dbReference>
<dbReference type="AlphaFoldDB" id="A0A318KVQ6"/>
<dbReference type="InterPro" id="IPR023214">
    <property type="entry name" value="HAD_sf"/>
</dbReference>
<dbReference type="NCBIfam" id="TIGR01484">
    <property type="entry name" value="HAD-SF-IIB"/>
    <property type="match status" value="1"/>
</dbReference>
<gene>
    <name evidence="1" type="ORF">DES51_103248</name>
</gene>
<accession>A0A318KVQ6</accession>
<evidence type="ECO:0000313" key="2">
    <source>
        <dbReference type="Proteomes" id="UP000247612"/>
    </source>
</evidence>
<dbReference type="EMBL" id="QJKH01000003">
    <property type="protein sequence ID" value="PXX80652.1"/>
    <property type="molecule type" value="Genomic_DNA"/>
</dbReference>
<dbReference type="PROSITE" id="PS01229">
    <property type="entry name" value="COF_2"/>
    <property type="match status" value="1"/>
</dbReference>
<sequence>MEHKIKMIVSDLDGTLLNDAKKISAFTEKTLLEYQQQGCIVVLASGRFQREVDRYAKQLKLKEYNGWMVCANGYEVTRMADGSCHTFDSLNPQESQKLCSIADELKLIQYVRIADQYHLKINRLLGGGLKGAVGLLKLMHRLGYQKGTYTVHLLEETRNVQSMREYLNEDVYKICFIGTVKRIKKLIELVEKVYPDQYAFYYVNPMAVEICKKSVSKRNAVEYICRQTGIQLDEVIAFGDSGNDEPLLLSAGIGVTMKNGTKKALAVARTLSAKTNNEDGVAYECLHYLGGSNENS</sequence>
<dbReference type="STRING" id="1034346.GCA_000313565_01928"/>
<dbReference type="GO" id="GO:0000287">
    <property type="term" value="F:magnesium ion binding"/>
    <property type="evidence" value="ECO:0007669"/>
    <property type="project" value="TreeGrafter"/>
</dbReference>
<dbReference type="GO" id="GO:0005829">
    <property type="term" value="C:cytosol"/>
    <property type="evidence" value="ECO:0007669"/>
    <property type="project" value="TreeGrafter"/>
</dbReference>
<dbReference type="PANTHER" id="PTHR10000:SF8">
    <property type="entry name" value="HAD SUPERFAMILY HYDROLASE-LIKE, TYPE 3"/>
    <property type="match status" value="1"/>
</dbReference>
<protein>
    <submittedName>
        <fullName evidence="1">HAD superfamily hydrolase (TIGR01484 family)</fullName>
    </submittedName>
</protein>
<keyword evidence="2" id="KW-1185">Reference proteome</keyword>
<dbReference type="Proteomes" id="UP000247612">
    <property type="component" value="Unassembled WGS sequence"/>
</dbReference>
<dbReference type="SUPFAM" id="SSF56784">
    <property type="entry name" value="HAD-like"/>
    <property type="match status" value="1"/>
</dbReference>
<proteinExistence type="predicted"/>
<dbReference type="PANTHER" id="PTHR10000">
    <property type="entry name" value="PHOSPHOSERINE PHOSPHATASE"/>
    <property type="match status" value="1"/>
</dbReference>
<dbReference type="SFLD" id="SFLDS00003">
    <property type="entry name" value="Haloacid_Dehalogenase"/>
    <property type="match status" value="1"/>
</dbReference>
<dbReference type="SFLD" id="SFLDG01140">
    <property type="entry name" value="C2.B:_Phosphomannomutase_and_P"/>
    <property type="match status" value="1"/>
</dbReference>
<dbReference type="RefSeq" id="WP_022938233.1">
    <property type="nucleotide sequence ID" value="NZ_CABKRQ010000005.1"/>
</dbReference>
<dbReference type="InterPro" id="IPR036412">
    <property type="entry name" value="HAD-like_sf"/>
</dbReference>
<dbReference type="OrthoDB" id="9781413at2"/>
<evidence type="ECO:0000313" key="1">
    <source>
        <dbReference type="EMBL" id="PXX80652.1"/>
    </source>
</evidence>
<comment type="caution">
    <text evidence="1">The sequence shown here is derived from an EMBL/GenBank/DDBJ whole genome shotgun (WGS) entry which is preliminary data.</text>
</comment>
<keyword evidence="1" id="KW-0378">Hydrolase</keyword>